<name>A0A0K2UU48_LEPSM</name>
<sequence length="15" mass="1871">MRFNLRRCLLPAMYS</sequence>
<proteinExistence type="predicted"/>
<organism evidence="1">
    <name type="scientific">Lepeophtheirus salmonis</name>
    <name type="common">Salmon louse</name>
    <name type="synonym">Caligus salmonis</name>
    <dbReference type="NCBI Taxonomy" id="72036"/>
    <lineage>
        <taxon>Eukaryota</taxon>
        <taxon>Metazoa</taxon>
        <taxon>Ecdysozoa</taxon>
        <taxon>Arthropoda</taxon>
        <taxon>Crustacea</taxon>
        <taxon>Multicrustacea</taxon>
        <taxon>Hexanauplia</taxon>
        <taxon>Copepoda</taxon>
        <taxon>Siphonostomatoida</taxon>
        <taxon>Caligidae</taxon>
        <taxon>Lepeophtheirus</taxon>
    </lineage>
</organism>
<evidence type="ECO:0000313" key="1">
    <source>
        <dbReference type="EMBL" id="CDW41580.1"/>
    </source>
</evidence>
<accession>A0A0K2UU48</accession>
<dbReference type="EMBL" id="HACA01024219">
    <property type="protein sequence ID" value="CDW41580.1"/>
    <property type="molecule type" value="Transcribed_RNA"/>
</dbReference>
<protein>
    <submittedName>
        <fullName evidence="1">Uncharacterized protein</fullName>
    </submittedName>
</protein>
<reference evidence="1" key="1">
    <citation type="submission" date="2014-05" db="EMBL/GenBank/DDBJ databases">
        <authorList>
            <person name="Chronopoulou M."/>
        </authorList>
    </citation>
    <scope>NUCLEOTIDE SEQUENCE</scope>
    <source>
        <tissue evidence="1">Whole organism</tissue>
    </source>
</reference>